<dbReference type="Proteomes" id="UP001198242">
    <property type="component" value="Unassembled WGS sequence"/>
</dbReference>
<dbReference type="PANTHER" id="PTHR12903">
    <property type="entry name" value="MITOCHONDRIAL RIBOSOMAL PROTEIN L24"/>
    <property type="match status" value="1"/>
</dbReference>
<dbReference type="GO" id="GO:0003735">
    <property type="term" value="F:structural constituent of ribosome"/>
    <property type="evidence" value="ECO:0007669"/>
    <property type="project" value="InterPro"/>
</dbReference>
<feature type="domain" description="KOW" evidence="7">
    <location>
        <begin position="5"/>
        <end position="32"/>
    </location>
</feature>
<comment type="function">
    <text evidence="5">One of the proteins that surrounds the polypeptide exit tunnel on the outside of the subunit.</text>
</comment>
<comment type="subunit">
    <text evidence="5">Part of the 50S ribosomal subunit.</text>
</comment>
<organism evidence="8 9">
    <name type="scientific">Hominilimicola fabiformis</name>
    <dbReference type="NCBI Taxonomy" id="2885356"/>
    <lineage>
        <taxon>Bacteria</taxon>
        <taxon>Bacillati</taxon>
        <taxon>Bacillota</taxon>
        <taxon>Clostridia</taxon>
        <taxon>Eubacteriales</taxon>
        <taxon>Oscillospiraceae</taxon>
        <taxon>Hominilimicola</taxon>
    </lineage>
</organism>
<dbReference type="InterPro" id="IPR014722">
    <property type="entry name" value="Rib_uL2_dom2"/>
</dbReference>
<accession>A0AAE3DXH9</accession>
<dbReference type="EMBL" id="JAJEQM010000003">
    <property type="protein sequence ID" value="MCC2209877.1"/>
    <property type="molecule type" value="Genomic_DNA"/>
</dbReference>
<dbReference type="CDD" id="cd06089">
    <property type="entry name" value="KOW_RPL26"/>
    <property type="match status" value="1"/>
</dbReference>
<dbReference type="InterPro" id="IPR005824">
    <property type="entry name" value="KOW"/>
</dbReference>
<dbReference type="PROSITE" id="PS01108">
    <property type="entry name" value="RIBOSOMAL_L24"/>
    <property type="match status" value="1"/>
</dbReference>
<dbReference type="InterPro" id="IPR003256">
    <property type="entry name" value="Ribosomal_uL24"/>
</dbReference>
<reference evidence="8 9" key="1">
    <citation type="submission" date="2021-10" db="EMBL/GenBank/DDBJ databases">
        <title>Anaerobic single-cell dispensing facilitates the cultivation of human gut bacteria.</title>
        <authorList>
            <person name="Afrizal A."/>
        </authorList>
    </citation>
    <scope>NUCLEOTIDE SEQUENCE [LARGE SCALE GENOMIC DNA]</scope>
    <source>
        <strain evidence="8 9">CLA-AA-H232</strain>
    </source>
</reference>
<dbReference type="RefSeq" id="WP_022231080.1">
    <property type="nucleotide sequence ID" value="NZ_JAJEQM010000003.1"/>
</dbReference>
<evidence type="ECO:0000313" key="8">
    <source>
        <dbReference type="EMBL" id="MCC2209877.1"/>
    </source>
</evidence>
<comment type="similarity">
    <text evidence="1 5 6">Belongs to the universal ribosomal protein uL24 family.</text>
</comment>
<dbReference type="InterPro" id="IPR057264">
    <property type="entry name" value="Ribosomal_uL24_C"/>
</dbReference>
<dbReference type="HAMAP" id="MF_01326_B">
    <property type="entry name" value="Ribosomal_uL24_B"/>
    <property type="match status" value="1"/>
</dbReference>
<keyword evidence="3 5" id="KW-0687">Ribonucleoprotein</keyword>
<dbReference type="SMART" id="SM00739">
    <property type="entry name" value="KOW"/>
    <property type="match status" value="1"/>
</dbReference>
<evidence type="ECO:0000256" key="1">
    <source>
        <dbReference type="ARBA" id="ARBA00010618"/>
    </source>
</evidence>
<comment type="caution">
    <text evidence="8">The sequence shown here is derived from an EMBL/GenBank/DDBJ whole genome shotgun (WGS) entry which is preliminary data.</text>
</comment>
<evidence type="ECO:0000256" key="5">
    <source>
        <dbReference type="HAMAP-Rule" id="MF_01326"/>
    </source>
</evidence>
<proteinExistence type="inferred from homology"/>
<evidence type="ECO:0000313" key="9">
    <source>
        <dbReference type="Proteomes" id="UP001198242"/>
    </source>
</evidence>
<dbReference type="NCBIfam" id="TIGR01079">
    <property type="entry name" value="rplX_bact"/>
    <property type="match status" value="1"/>
</dbReference>
<protein>
    <recommendedName>
        <fullName evidence="4 5">Large ribosomal subunit protein uL24</fullName>
    </recommendedName>
</protein>
<dbReference type="AlphaFoldDB" id="A0AAE3DXH9"/>
<name>A0AAE3DXH9_9FIRM</name>
<dbReference type="SUPFAM" id="SSF50104">
    <property type="entry name" value="Translation proteins SH3-like domain"/>
    <property type="match status" value="1"/>
</dbReference>
<evidence type="ECO:0000259" key="7">
    <source>
        <dbReference type="SMART" id="SM00739"/>
    </source>
</evidence>
<dbReference type="GO" id="GO:0006412">
    <property type="term" value="P:translation"/>
    <property type="evidence" value="ECO:0007669"/>
    <property type="project" value="UniProtKB-UniRule"/>
</dbReference>
<evidence type="ECO:0000256" key="6">
    <source>
        <dbReference type="RuleBase" id="RU003477"/>
    </source>
</evidence>
<dbReference type="GO" id="GO:0019843">
    <property type="term" value="F:rRNA binding"/>
    <property type="evidence" value="ECO:0007669"/>
    <property type="project" value="UniProtKB-UniRule"/>
</dbReference>
<gene>
    <name evidence="5 8" type="primary">rplX</name>
    <name evidence="8" type="ORF">LKE05_03570</name>
</gene>
<dbReference type="Pfam" id="PF00467">
    <property type="entry name" value="KOW"/>
    <property type="match status" value="1"/>
</dbReference>
<keyword evidence="9" id="KW-1185">Reference proteome</keyword>
<keyword evidence="5" id="KW-0699">rRNA-binding</keyword>
<evidence type="ECO:0000256" key="4">
    <source>
        <dbReference type="ARBA" id="ARBA00035206"/>
    </source>
</evidence>
<dbReference type="Gene3D" id="2.30.30.30">
    <property type="match status" value="1"/>
</dbReference>
<sequence length="107" mass="11589">MKKMHVKRGDTVKVIAGKDKGKEGKIITAIPADGKVIVEGVAVAKRHQKARVQGQESGIIHKEMPIDASNVMRVCSKCGKAARTGVKVLDDGSKMRYCKKCNAELND</sequence>
<dbReference type="GO" id="GO:0005840">
    <property type="term" value="C:ribosome"/>
    <property type="evidence" value="ECO:0007669"/>
    <property type="project" value="UniProtKB-KW"/>
</dbReference>
<keyword evidence="5" id="KW-0694">RNA-binding</keyword>
<dbReference type="GO" id="GO:1990904">
    <property type="term" value="C:ribonucleoprotein complex"/>
    <property type="evidence" value="ECO:0007669"/>
    <property type="project" value="UniProtKB-KW"/>
</dbReference>
<evidence type="ECO:0000256" key="3">
    <source>
        <dbReference type="ARBA" id="ARBA00023274"/>
    </source>
</evidence>
<dbReference type="InterPro" id="IPR041988">
    <property type="entry name" value="Ribosomal_uL24_KOW"/>
</dbReference>
<dbReference type="Pfam" id="PF17136">
    <property type="entry name" value="ribosomal_L24"/>
    <property type="match status" value="1"/>
</dbReference>
<evidence type="ECO:0000256" key="2">
    <source>
        <dbReference type="ARBA" id="ARBA00022980"/>
    </source>
</evidence>
<dbReference type="InterPro" id="IPR008991">
    <property type="entry name" value="Translation_prot_SH3-like_sf"/>
</dbReference>
<keyword evidence="2 5" id="KW-0689">Ribosomal protein</keyword>
<comment type="function">
    <text evidence="5">One of two assembly initiator proteins, it binds directly to the 5'-end of the 23S rRNA, where it nucleates assembly of the 50S subunit.</text>
</comment>
<dbReference type="InterPro" id="IPR005825">
    <property type="entry name" value="Ribosomal_uL24_CS"/>
</dbReference>